<evidence type="ECO:0000313" key="4">
    <source>
        <dbReference type="Proteomes" id="UP001185069"/>
    </source>
</evidence>
<feature type="compositionally biased region" description="Pro residues" evidence="1">
    <location>
        <begin position="64"/>
        <end position="79"/>
    </location>
</feature>
<dbReference type="Proteomes" id="UP001185069">
    <property type="component" value="Unassembled WGS sequence"/>
</dbReference>
<keyword evidence="4" id="KW-1185">Reference proteome</keyword>
<name>A0ABU1J8M2_9MICC</name>
<dbReference type="EMBL" id="JAVDQF010000001">
    <property type="protein sequence ID" value="MDR6268763.1"/>
    <property type="molecule type" value="Genomic_DNA"/>
</dbReference>
<protein>
    <recommendedName>
        <fullName evidence="2">Histone acetyltransferase Rv0428c-like SH3 domain-containing protein</fullName>
    </recommendedName>
</protein>
<organism evidence="3 4">
    <name type="scientific">Arthrobacter russicus</name>
    <dbReference type="NCBI Taxonomy" id="172040"/>
    <lineage>
        <taxon>Bacteria</taxon>
        <taxon>Bacillati</taxon>
        <taxon>Actinomycetota</taxon>
        <taxon>Actinomycetes</taxon>
        <taxon>Micrococcales</taxon>
        <taxon>Micrococcaceae</taxon>
        <taxon>Arthrobacter</taxon>
    </lineage>
</organism>
<feature type="region of interest" description="Disordered" evidence="1">
    <location>
        <begin position="60"/>
        <end position="85"/>
    </location>
</feature>
<feature type="domain" description="Histone acetyltransferase Rv0428c-like SH3" evidence="2">
    <location>
        <begin position="9"/>
        <end position="61"/>
    </location>
</feature>
<dbReference type="RefSeq" id="WP_296365301.1">
    <property type="nucleotide sequence ID" value="NZ_BAAAHY010000006.1"/>
</dbReference>
<dbReference type="InterPro" id="IPR056934">
    <property type="entry name" value="SH3_Rv0428c"/>
</dbReference>
<accession>A0ABU1J8M2</accession>
<evidence type="ECO:0000256" key="1">
    <source>
        <dbReference type="SAM" id="MobiDB-lite"/>
    </source>
</evidence>
<evidence type="ECO:0000313" key="3">
    <source>
        <dbReference type="EMBL" id="MDR6268763.1"/>
    </source>
</evidence>
<proteinExistence type="predicted"/>
<dbReference type="Pfam" id="PF24551">
    <property type="entry name" value="SH3_Rv0428c"/>
    <property type="match status" value="1"/>
</dbReference>
<reference evidence="3 4" key="1">
    <citation type="submission" date="2023-07" db="EMBL/GenBank/DDBJ databases">
        <title>Sequencing the genomes of 1000 actinobacteria strains.</title>
        <authorList>
            <person name="Klenk H.-P."/>
        </authorList>
    </citation>
    <scope>NUCLEOTIDE SEQUENCE [LARGE SCALE GENOMIC DNA]</scope>
    <source>
        <strain evidence="3 4">DSM 14555</strain>
    </source>
</reference>
<sequence length="85" mass="9164">MIDHMAGLRPGMRVVLRYRIAGPLPLTDALGELLARQDGEATVLTKRGAVVVRESDIVAAKEVPPAPPARAPRRPPVSDSPPHER</sequence>
<evidence type="ECO:0000259" key="2">
    <source>
        <dbReference type="Pfam" id="PF24551"/>
    </source>
</evidence>
<comment type="caution">
    <text evidence="3">The sequence shown here is derived from an EMBL/GenBank/DDBJ whole genome shotgun (WGS) entry which is preliminary data.</text>
</comment>
<gene>
    <name evidence="3" type="ORF">JOE69_001001</name>
</gene>